<gene>
    <name evidence="4" type="ORF">VZT92_015440</name>
</gene>
<dbReference type="SUPFAM" id="SSF54695">
    <property type="entry name" value="POZ domain"/>
    <property type="match status" value="1"/>
</dbReference>
<dbReference type="InterPro" id="IPR015915">
    <property type="entry name" value="Kelch-typ_b-propeller"/>
</dbReference>
<evidence type="ECO:0000256" key="2">
    <source>
        <dbReference type="ARBA" id="ARBA00022737"/>
    </source>
</evidence>
<dbReference type="SMART" id="SM00225">
    <property type="entry name" value="BTB"/>
    <property type="match status" value="1"/>
</dbReference>
<comment type="caution">
    <text evidence="4">The sequence shown here is derived from an EMBL/GenBank/DDBJ whole genome shotgun (WGS) entry which is preliminary data.</text>
</comment>
<dbReference type="PIRSF" id="PIRSF037037">
    <property type="entry name" value="Kelch-like_protein_gigaxonin"/>
    <property type="match status" value="1"/>
</dbReference>
<dbReference type="Pfam" id="PF00651">
    <property type="entry name" value="BTB"/>
    <property type="match status" value="1"/>
</dbReference>
<dbReference type="Gene3D" id="3.30.710.10">
    <property type="entry name" value="Potassium Channel Kv1.1, Chain A"/>
    <property type="match status" value="1"/>
</dbReference>
<keyword evidence="2" id="KW-0677">Repeat</keyword>
<sequence>MSSSVFNELRLEGTICDAVIKVEDVSFEIHRVILCKCSPYFLSLFTRTSTPEKKVFDITGLSPEMMQLIIEFAYTGSVSVTWENVHELLLAAGQFNIMGVVQTCCDFLGEQLCPENCIGIFQFTGICFATELRHKAYHYIIDHFEKVVFSEEFLQLPLQQLTNILCRNDLNVRNESIAFEAVLRWIAHVPDEREAHIPVLLSKVRLALMSIDYLRINVVSNELVKNNIKCRPIISEAISIMCHFLTNRRSQLCSHFNRPRQPNAVLLAIGGLSFNNSSEFIEAYDVRADCWINTTNQLDHLRTNHGTASLNGSIYCVGGFDGVEHFNSVSRFDLATHTWEEVAPMYYRRCYVSVTVLDECIYAMGGYDGHERLCTAERYRPETNQWSLIAPMQEHRSDASSTTLHNKVYVCGGFNGTECLETAECYSPETNQWTMIAHMNYLRSGLGIIAYAGYVYAVGGYDGFTRLCNVEAYNPRNNTWYEMTPMSNPRSNFGIEVLDDRLFVVGGFNGFSTAYSVETYDATTDEWSDACAMEISRSALSCCVVPKLPNRAEYVVPCDDVLTES</sequence>
<dbReference type="SMART" id="SM00875">
    <property type="entry name" value="BACK"/>
    <property type="match status" value="1"/>
</dbReference>
<accession>A0AAW1EWX5</accession>
<dbReference type="SMART" id="SM00612">
    <property type="entry name" value="Kelch"/>
    <property type="match status" value="6"/>
</dbReference>
<evidence type="ECO:0000313" key="4">
    <source>
        <dbReference type="EMBL" id="KAK9526757.1"/>
    </source>
</evidence>
<dbReference type="InterPro" id="IPR006652">
    <property type="entry name" value="Kelch_1"/>
</dbReference>
<name>A0AAW1EWX5_ZOAVI</name>
<dbReference type="PROSITE" id="PS50097">
    <property type="entry name" value="BTB"/>
    <property type="match status" value="1"/>
</dbReference>
<dbReference type="Gene3D" id="2.120.10.80">
    <property type="entry name" value="Kelch-type beta propeller"/>
    <property type="match status" value="1"/>
</dbReference>
<dbReference type="Proteomes" id="UP001488805">
    <property type="component" value="Unassembled WGS sequence"/>
</dbReference>
<feature type="domain" description="BTB" evidence="3">
    <location>
        <begin position="16"/>
        <end position="82"/>
    </location>
</feature>
<dbReference type="Pfam" id="PF24681">
    <property type="entry name" value="Kelch_KLHDC2_KLHL20_DRC7"/>
    <property type="match status" value="1"/>
</dbReference>
<dbReference type="Gene3D" id="1.25.40.420">
    <property type="match status" value="1"/>
</dbReference>
<keyword evidence="5" id="KW-1185">Reference proteome</keyword>
<protein>
    <recommendedName>
        <fullName evidence="3">BTB domain-containing protein</fullName>
    </recommendedName>
</protein>
<dbReference type="FunFam" id="1.25.40.420:FF:000001">
    <property type="entry name" value="Kelch-like family member 12"/>
    <property type="match status" value="1"/>
</dbReference>
<dbReference type="SUPFAM" id="SSF117281">
    <property type="entry name" value="Kelch motif"/>
    <property type="match status" value="1"/>
</dbReference>
<organism evidence="4 5">
    <name type="scientific">Zoarces viviparus</name>
    <name type="common">Viviparous eelpout</name>
    <name type="synonym">Blennius viviparus</name>
    <dbReference type="NCBI Taxonomy" id="48416"/>
    <lineage>
        <taxon>Eukaryota</taxon>
        <taxon>Metazoa</taxon>
        <taxon>Chordata</taxon>
        <taxon>Craniata</taxon>
        <taxon>Vertebrata</taxon>
        <taxon>Euteleostomi</taxon>
        <taxon>Actinopterygii</taxon>
        <taxon>Neopterygii</taxon>
        <taxon>Teleostei</taxon>
        <taxon>Neoteleostei</taxon>
        <taxon>Acanthomorphata</taxon>
        <taxon>Eupercaria</taxon>
        <taxon>Perciformes</taxon>
        <taxon>Cottioidei</taxon>
        <taxon>Zoarcales</taxon>
        <taxon>Zoarcidae</taxon>
        <taxon>Zoarcinae</taxon>
        <taxon>Zoarces</taxon>
    </lineage>
</organism>
<dbReference type="EMBL" id="JBCEZU010000123">
    <property type="protein sequence ID" value="KAK9526757.1"/>
    <property type="molecule type" value="Genomic_DNA"/>
</dbReference>
<reference evidence="4 5" key="1">
    <citation type="journal article" date="2024" name="Genome Biol. Evol.">
        <title>Chromosome-level genome assembly of the viviparous eelpout Zoarces viviparus.</title>
        <authorList>
            <person name="Fuhrmann N."/>
            <person name="Brasseur M.V."/>
            <person name="Bakowski C.E."/>
            <person name="Podsiadlowski L."/>
            <person name="Prost S."/>
            <person name="Krehenwinkel H."/>
            <person name="Mayer C."/>
        </authorList>
    </citation>
    <scope>NUCLEOTIDE SEQUENCE [LARGE SCALE GENOMIC DNA]</scope>
    <source>
        <strain evidence="4">NO-MEL_2022_Ind0_liver</strain>
    </source>
</reference>
<dbReference type="InterPro" id="IPR011705">
    <property type="entry name" value="BACK"/>
</dbReference>
<dbReference type="PANTHER" id="PTHR24412">
    <property type="entry name" value="KELCH PROTEIN"/>
    <property type="match status" value="1"/>
</dbReference>
<dbReference type="Pfam" id="PF07707">
    <property type="entry name" value="BACK"/>
    <property type="match status" value="1"/>
</dbReference>
<dbReference type="InterPro" id="IPR000210">
    <property type="entry name" value="BTB/POZ_dom"/>
</dbReference>
<dbReference type="InterPro" id="IPR011333">
    <property type="entry name" value="SKP1/BTB/POZ_sf"/>
</dbReference>
<evidence type="ECO:0000313" key="5">
    <source>
        <dbReference type="Proteomes" id="UP001488805"/>
    </source>
</evidence>
<dbReference type="PANTHER" id="PTHR24412:SF172">
    <property type="entry name" value="KELCH-LIKE PROTEIN 10"/>
    <property type="match status" value="1"/>
</dbReference>
<dbReference type="AlphaFoldDB" id="A0AAW1EWX5"/>
<keyword evidence="1" id="KW-0880">Kelch repeat</keyword>
<evidence type="ECO:0000256" key="1">
    <source>
        <dbReference type="ARBA" id="ARBA00022441"/>
    </source>
</evidence>
<proteinExistence type="predicted"/>
<evidence type="ECO:0000259" key="3">
    <source>
        <dbReference type="PROSITE" id="PS50097"/>
    </source>
</evidence>
<dbReference type="Pfam" id="PF01344">
    <property type="entry name" value="Kelch_1"/>
    <property type="match status" value="2"/>
</dbReference>
<dbReference type="InterPro" id="IPR017096">
    <property type="entry name" value="BTB-kelch_protein"/>
</dbReference>